<dbReference type="EMBL" id="JADQDO010000008">
    <property type="protein sequence ID" value="MBF9234859.1"/>
    <property type="molecule type" value="Genomic_DNA"/>
</dbReference>
<dbReference type="CDD" id="cd08343">
    <property type="entry name" value="ED_TypeI_classII_C"/>
    <property type="match status" value="1"/>
</dbReference>
<dbReference type="InterPro" id="IPR037523">
    <property type="entry name" value="VOC_core"/>
</dbReference>
<dbReference type="GO" id="GO:0004462">
    <property type="term" value="F:lactoylglutathione lyase activity"/>
    <property type="evidence" value="ECO:0007669"/>
    <property type="project" value="InterPro"/>
</dbReference>
<dbReference type="InterPro" id="IPR018146">
    <property type="entry name" value="Glyoxalase_1_CS"/>
</dbReference>
<dbReference type="Pfam" id="PF00903">
    <property type="entry name" value="Glyoxalase"/>
    <property type="match status" value="2"/>
</dbReference>
<evidence type="ECO:0000256" key="1">
    <source>
        <dbReference type="ARBA" id="ARBA00022723"/>
    </source>
</evidence>
<name>A0A931FPC4_9HYPH</name>
<dbReference type="Gene3D" id="3.10.180.10">
    <property type="entry name" value="2,3-Dihydroxybiphenyl 1,2-Dioxygenase, domain 1"/>
    <property type="match status" value="2"/>
</dbReference>
<dbReference type="PANTHER" id="PTHR21366:SF14">
    <property type="entry name" value="GLYOXALASE DOMAIN-CONTAINING PROTEIN 5"/>
    <property type="match status" value="1"/>
</dbReference>
<feature type="domain" description="VOC" evidence="2">
    <location>
        <begin position="6"/>
        <end position="117"/>
    </location>
</feature>
<dbReference type="SUPFAM" id="SSF54593">
    <property type="entry name" value="Glyoxalase/Bleomycin resistance protein/Dihydroxybiphenyl dioxygenase"/>
    <property type="match status" value="1"/>
</dbReference>
<dbReference type="PROSITE" id="PS00934">
    <property type="entry name" value="GLYOXALASE_I_1"/>
    <property type="match status" value="1"/>
</dbReference>
<dbReference type="InterPro" id="IPR004360">
    <property type="entry name" value="Glyas_Fos-R_dOase_dom"/>
</dbReference>
<dbReference type="PROSITE" id="PS51819">
    <property type="entry name" value="VOC"/>
    <property type="match status" value="2"/>
</dbReference>
<comment type="caution">
    <text evidence="3">The sequence shown here is derived from an EMBL/GenBank/DDBJ whole genome shotgun (WGS) entry which is preliminary data.</text>
</comment>
<dbReference type="InterPro" id="IPR029068">
    <property type="entry name" value="Glyas_Bleomycin-R_OHBP_Dase"/>
</dbReference>
<gene>
    <name evidence="3" type="ORF">I2H38_15905</name>
</gene>
<dbReference type="InterPro" id="IPR050383">
    <property type="entry name" value="GlyoxalaseI/FosfomycinResist"/>
</dbReference>
<evidence type="ECO:0000313" key="3">
    <source>
        <dbReference type="EMBL" id="MBF9234859.1"/>
    </source>
</evidence>
<sequence length="294" mass="33039">MIRVDRIAYAAFETPDLAAQTDHYERVMGLKLVERDTDTAYLTAGVDHHTVILRRGDAGRCVALGFQVPPGTDLGDYATQIGKHGIATARRSDSQPNIRDLVAFEDNKGTRIEVFAEHEPVPNGPRWSGIAPNKLGHVAFNVTDIQATVKFYCDVLGFRASDWMGDFFAFLRCGPDHHSINLVTGATTKMHHIAFELRDWTHIRDACDFLAQERTPLVWGPVRHGIGHNISTYHRNPDGQIIELFCELDRVNESTQSFEPRRVHQDFPQSPKVWSDILQAANMWGSPPPEGFLD</sequence>
<reference evidence="3" key="1">
    <citation type="submission" date="2020-11" db="EMBL/GenBank/DDBJ databases">
        <authorList>
            <person name="Kim M.K."/>
        </authorList>
    </citation>
    <scope>NUCLEOTIDE SEQUENCE</scope>
    <source>
        <strain evidence="3">BT350</strain>
    </source>
</reference>
<dbReference type="GO" id="GO:0046872">
    <property type="term" value="F:metal ion binding"/>
    <property type="evidence" value="ECO:0007669"/>
    <property type="project" value="UniProtKB-KW"/>
</dbReference>
<proteinExistence type="predicted"/>
<feature type="domain" description="VOC" evidence="2">
    <location>
        <begin position="134"/>
        <end position="247"/>
    </location>
</feature>
<dbReference type="Proteomes" id="UP000599312">
    <property type="component" value="Unassembled WGS sequence"/>
</dbReference>
<keyword evidence="1" id="KW-0479">Metal-binding</keyword>
<protein>
    <submittedName>
        <fullName evidence="3">VOC family protein</fullName>
    </submittedName>
</protein>
<organism evidence="3 4">
    <name type="scientific">Microvirga alba</name>
    <dbReference type="NCBI Taxonomy" id="2791025"/>
    <lineage>
        <taxon>Bacteria</taxon>
        <taxon>Pseudomonadati</taxon>
        <taxon>Pseudomonadota</taxon>
        <taxon>Alphaproteobacteria</taxon>
        <taxon>Hyphomicrobiales</taxon>
        <taxon>Methylobacteriaceae</taxon>
        <taxon>Microvirga</taxon>
    </lineage>
</organism>
<evidence type="ECO:0000313" key="4">
    <source>
        <dbReference type="Proteomes" id="UP000599312"/>
    </source>
</evidence>
<dbReference type="AlphaFoldDB" id="A0A931FPC4"/>
<evidence type="ECO:0000259" key="2">
    <source>
        <dbReference type="PROSITE" id="PS51819"/>
    </source>
</evidence>
<dbReference type="PANTHER" id="PTHR21366">
    <property type="entry name" value="GLYOXALASE FAMILY PROTEIN"/>
    <property type="match status" value="1"/>
</dbReference>
<accession>A0A931FPC4</accession>
<keyword evidence="4" id="KW-1185">Reference proteome</keyword>